<accession>A0A1C7DML2</accession>
<feature type="transmembrane region" description="Helical" evidence="1">
    <location>
        <begin position="123"/>
        <end position="140"/>
    </location>
</feature>
<keyword evidence="1" id="KW-1133">Transmembrane helix</keyword>
<keyword evidence="1" id="KW-0812">Transmembrane</keyword>
<name>A0A1C7DML2_9BACL</name>
<dbReference type="OrthoDB" id="68404at2"/>
<evidence type="ECO:0000313" key="2">
    <source>
        <dbReference type="EMBL" id="ANU12634.1"/>
    </source>
</evidence>
<dbReference type="EMBL" id="CP016537">
    <property type="protein sequence ID" value="ANU12634.1"/>
    <property type="molecule type" value="Genomic_DNA"/>
</dbReference>
<keyword evidence="3" id="KW-1185">Reference proteome</keyword>
<sequence>MYKVILYLSVVILISFIIWVGVESLPVKVSLAIIGLTFLPKIRKKLYKPLLVIRKGKVAFYASLLFTFLLLIFDIKTVITGSSTDFIFSIFVFSSCLLGNIIYGIPVSLLADLVTTNVRKYRVYLSFLVHIGFGLLSFFFLGPLMVLAAFMAIFFFLIDEFLRKREGNSILFEI</sequence>
<dbReference type="Proteomes" id="UP000092687">
    <property type="component" value="Chromosome"/>
</dbReference>
<evidence type="ECO:0000313" key="3">
    <source>
        <dbReference type="Proteomes" id="UP000092687"/>
    </source>
</evidence>
<reference evidence="3" key="1">
    <citation type="submission" date="2016-07" db="EMBL/GenBank/DDBJ databases">
        <authorList>
            <person name="See-Too W.S."/>
        </authorList>
    </citation>
    <scope>NUCLEOTIDE SEQUENCE [LARGE SCALE GENOMIC DNA]</scope>
    <source>
        <strain evidence="3">DSM 24743</strain>
    </source>
</reference>
<gene>
    <name evidence="2" type="ORF">BBI08_01755</name>
</gene>
<protein>
    <submittedName>
        <fullName evidence="2">Uncharacterized protein</fullName>
    </submittedName>
</protein>
<feature type="transmembrane region" description="Helical" evidence="1">
    <location>
        <begin position="86"/>
        <end position="111"/>
    </location>
</feature>
<proteinExistence type="predicted"/>
<keyword evidence="1" id="KW-0472">Membrane</keyword>
<organism evidence="2 3">
    <name type="scientific">Planococcus halocryophilus</name>
    <dbReference type="NCBI Taxonomy" id="1215089"/>
    <lineage>
        <taxon>Bacteria</taxon>
        <taxon>Bacillati</taxon>
        <taxon>Bacillota</taxon>
        <taxon>Bacilli</taxon>
        <taxon>Bacillales</taxon>
        <taxon>Caryophanaceae</taxon>
        <taxon>Planococcus</taxon>
    </lineage>
</organism>
<feature type="transmembrane region" description="Helical" evidence="1">
    <location>
        <begin position="59"/>
        <end position="80"/>
    </location>
</feature>
<dbReference type="KEGG" id="phc:BBI08_01755"/>
<dbReference type="AlphaFoldDB" id="A0A1C7DML2"/>
<evidence type="ECO:0000256" key="1">
    <source>
        <dbReference type="SAM" id="Phobius"/>
    </source>
</evidence>
<feature type="transmembrane region" description="Helical" evidence="1">
    <location>
        <begin position="6"/>
        <end position="39"/>
    </location>
</feature>
<dbReference type="RefSeq" id="WP_065527855.1">
    <property type="nucleotide sequence ID" value="NZ_CP016537.2"/>
</dbReference>
<reference evidence="3" key="2">
    <citation type="submission" date="2016-10" db="EMBL/GenBank/DDBJ databases">
        <authorList>
            <person name="See-Too W.S."/>
        </authorList>
    </citation>
    <scope>NUCLEOTIDE SEQUENCE [LARGE SCALE GENOMIC DNA]</scope>
    <source>
        <strain evidence="3">DSM 24743</strain>
    </source>
</reference>